<feature type="compositionally biased region" description="Basic and acidic residues" evidence="4">
    <location>
        <begin position="475"/>
        <end position="497"/>
    </location>
</feature>
<organism evidence="6 7">
    <name type="scientific">Meira miltonrushii</name>
    <dbReference type="NCBI Taxonomy" id="1280837"/>
    <lineage>
        <taxon>Eukaryota</taxon>
        <taxon>Fungi</taxon>
        <taxon>Dikarya</taxon>
        <taxon>Basidiomycota</taxon>
        <taxon>Ustilaginomycotina</taxon>
        <taxon>Exobasidiomycetes</taxon>
        <taxon>Exobasidiales</taxon>
        <taxon>Brachybasidiaceae</taxon>
        <taxon>Meira</taxon>
    </lineage>
</organism>
<dbReference type="SMART" id="SM00326">
    <property type="entry name" value="SH3"/>
    <property type="match status" value="1"/>
</dbReference>
<reference evidence="6 7" key="1">
    <citation type="journal article" date="2018" name="Mol. Biol. Evol.">
        <title>Broad Genomic Sampling Reveals a Smut Pathogenic Ancestry of the Fungal Clade Ustilaginomycotina.</title>
        <authorList>
            <person name="Kijpornyongpan T."/>
            <person name="Mondo S.J."/>
            <person name="Barry K."/>
            <person name="Sandor L."/>
            <person name="Lee J."/>
            <person name="Lipzen A."/>
            <person name="Pangilinan J."/>
            <person name="LaButti K."/>
            <person name="Hainaut M."/>
            <person name="Henrissat B."/>
            <person name="Grigoriev I.V."/>
            <person name="Spatafora J.W."/>
            <person name="Aime M.C."/>
        </authorList>
    </citation>
    <scope>NUCLEOTIDE SEQUENCE [LARGE SCALE GENOMIC DNA]</scope>
    <source>
        <strain evidence="6 7">MCA 3882</strain>
    </source>
</reference>
<dbReference type="GO" id="GO:0030479">
    <property type="term" value="C:actin cortical patch"/>
    <property type="evidence" value="ECO:0007669"/>
    <property type="project" value="TreeGrafter"/>
</dbReference>
<sequence length="699" mass="75283">MGNPLPLNLAQECRKAEKILAEFVDPANGGLDRVIPMSVLRKAQGLAIFSVARLGFLMSARAGSGVVLARLQDDSWSAPSAIGLGGVGAGFNAGLEVTDFVIVLNSKQAVRSFMATGSLQLGGNLSVAVGPLGRAAEATGAVNSSGNLAAMFSYSKSKGLYGGVSVEGTILIDRSDANSKAYHRSVTAKQVLSGSTEIPGFSTPLISLIEKYTMTGQMRADMDGRSASARGYGNYDDNDLDSLDREFGATNISRNSYSPSDDYEDKNPFSRTNSNSTSGYAFGSAQGGSLTNSPTRTKKSFLGGNSSSVRATDYGGGQSETFDLPYTAASTKYPGRNTSSNDTFSRSGVQARRSSASTGMPFTYDHENDARARSQKAFANFPTKFERDDTDEDEHYDARNGNGSANKDPFDFVEDSYSSPSSARRSPLSSRRRDPFQAPQADLIDFGGDDDLPSRSYGQSSRRKATGMDSLDEELQQRRESVDTDESRDRYSYEKTRNTTATAGWRADYGLPDDDYAAPPPPTRPPMHQRTSSAQKLWNRVRGNSQSAQRSAFAESWEARQASPKPFYSESSSRKRSGSNAAHRTTPSPGPDYLGRGTTPPAAYVAAAIGRTGSATPTAGLISESKSHRATPPIPTTVEVQVLAQFDFVGEEENDLSFKRGDVIDILRKTDNRDDWWLGRSADGRMGNADQICIPQFTC</sequence>
<dbReference type="GO" id="GO:0051017">
    <property type="term" value="P:actin filament bundle assembly"/>
    <property type="evidence" value="ECO:0007669"/>
    <property type="project" value="TreeGrafter"/>
</dbReference>
<dbReference type="GO" id="GO:0035091">
    <property type="term" value="F:phosphatidylinositol binding"/>
    <property type="evidence" value="ECO:0007669"/>
    <property type="project" value="TreeGrafter"/>
</dbReference>
<dbReference type="Pfam" id="PF00018">
    <property type="entry name" value="SH3_1"/>
    <property type="match status" value="1"/>
</dbReference>
<dbReference type="GO" id="GO:0051015">
    <property type="term" value="F:actin filament binding"/>
    <property type="evidence" value="ECO:0007669"/>
    <property type="project" value="TreeGrafter"/>
</dbReference>
<dbReference type="Proteomes" id="UP000245771">
    <property type="component" value="Unassembled WGS sequence"/>
</dbReference>
<evidence type="ECO:0000256" key="2">
    <source>
        <dbReference type="ARBA" id="ARBA00022443"/>
    </source>
</evidence>
<evidence type="ECO:0000313" key="7">
    <source>
        <dbReference type="Proteomes" id="UP000245771"/>
    </source>
</evidence>
<dbReference type="RefSeq" id="XP_025352866.1">
    <property type="nucleotide sequence ID" value="XM_025500527.1"/>
</dbReference>
<accession>A0A316V5Q6</accession>
<dbReference type="InterPro" id="IPR051702">
    <property type="entry name" value="SH3_domain_YSC84-like"/>
</dbReference>
<evidence type="ECO:0000313" key="6">
    <source>
        <dbReference type="EMBL" id="PWN32564.1"/>
    </source>
</evidence>
<dbReference type="InParanoid" id="A0A316V5Q6"/>
<dbReference type="AlphaFoldDB" id="A0A316V5Q6"/>
<dbReference type="PANTHER" id="PTHR15629">
    <property type="entry name" value="SH3YL1 PROTEIN"/>
    <property type="match status" value="1"/>
</dbReference>
<feature type="region of interest" description="Disordered" evidence="4">
    <location>
        <begin position="379"/>
        <end position="599"/>
    </location>
</feature>
<feature type="compositionally biased region" description="Low complexity" evidence="4">
    <location>
        <begin position="416"/>
        <end position="429"/>
    </location>
</feature>
<dbReference type="InterPro" id="IPR001452">
    <property type="entry name" value="SH3_domain"/>
</dbReference>
<feature type="compositionally biased region" description="Polar residues" evidence="4">
    <location>
        <begin position="250"/>
        <end position="259"/>
    </location>
</feature>
<feature type="region of interest" description="Disordered" evidence="4">
    <location>
        <begin position="250"/>
        <end position="365"/>
    </location>
</feature>
<name>A0A316V5Q6_9BASI</name>
<feature type="compositionally biased region" description="Polar residues" evidence="4">
    <location>
        <begin position="269"/>
        <end position="279"/>
    </location>
</feature>
<dbReference type="GeneID" id="37022308"/>
<dbReference type="SUPFAM" id="SSF50044">
    <property type="entry name" value="SH3-domain"/>
    <property type="match status" value="1"/>
</dbReference>
<dbReference type="InterPro" id="IPR036028">
    <property type="entry name" value="SH3-like_dom_sf"/>
</dbReference>
<dbReference type="STRING" id="1280837.A0A316V5Q6"/>
<dbReference type="EMBL" id="KZ819605">
    <property type="protein sequence ID" value="PWN32564.1"/>
    <property type="molecule type" value="Genomic_DNA"/>
</dbReference>
<proteinExistence type="inferred from homology"/>
<dbReference type="OrthoDB" id="443981at2759"/>
<gene>
    <name evidence="6" type="ORF">FA14DRAFT_174270</name>
</gene>
<evidence type="ECO:0000256" key="3">
    <source>
        <dbReference type="PROSITE-ProRule" id="PRU00192"/>
    </source>
</evidence>
<dbReference type="CDD" id="cd11525">
    <property type="entry name" value="SYLF_SH3YL1_like"/>
    <property type="match status" value="1"/>
</dbReference>
<dbReference type="GO" id="GO:0051666">
    <property type="term" value="P:actin cortical patch localization"/>
    <property type="evidence" value="ECO:0007669"/>
    <property type="project" value="TreeGrafter"/>
</dbReference>
<feature type="compositionally biased region" description="Polar residues" evidence="4">
    <location>
        <begin position="529"/>
        <end position="550"/>
    </location>
</feature>
<dbReference type="InterPro" id="IPR007461">
    <property type="entry name" value="Ysc84_actin-binding"/>
</dbReference>
<dbReference type="PROSITE" id="PS50002">
    <property type="entry name" value="SH3"/>
    <property type="match status" value="1"/>
</dbReference>
<dbReference type="FunCoup" id="A0A316V5Q6">
    <property type="interactions" value="30"/>
</dbReference>
<evidence type="ECO:0000259" key="5">
    <source>
        <dbReference type="PROSITE" id="PS50002"/>
    </source>
</evidence>
<comment type="similarity">
    <text evidence="1">Belongs to the SH3YL1 family.</text>
</comment>
<protein>
    <submittedName>
        <fullName evidence="6">DUF500-domain-containing protein</fullName>
    </submittedName>
</protein>
<feature type="domain" description="SH3" evidence="5">
    <location>
        <begin position="637"/>
        <end position="699"/>
    </location>
</feature>
<evidence type="ECO:0000256" key="1">
    <source>
        <dbReference type="ARBA" id="ARBA00007761"/>
    </source>
</evidence>
<keyword evidence="2 3" id="KW-0728">SH3 domain</keyword>
<evidence type="ECO:0000256" key="4">
    <source>
        <dbReference type="SAM" id="MobiDB-lite"/>
    </source>
</evidence>
<dbReference type="Pfam" id="PF04366">
    <property type="entry name" value="Ysc84"/>
    <property type="match status" value="1"/>
</dbReference>
<dbReference type="PANTHER" id="PTHR15629:SF2">
    <property type="entry name" value="SH3 DOMAIN-CONTAINING YSC84-LIKE PROTEIN 1"/>
    <property type="match status" value="1"/>
</dbReference>
<dbReference type="InterPro" id="IPR033643">
    <property type="entry name" value="SYLF_SH3YL1-like"/>
</dbReference>
<keyword evidence="7" id="KW-1185">Reference proteome</keyword>
<feature type="compositionally biased region" description="Polar residues" evidence="4">
    <location>
        <begin position="336"/>
        <end position="360"/>
    </location>
</feature>
<dbReference type="Gene3D" id="2.30.30.40">
    <property type="entry name" value="SH3 Domains"/>
    <property type="match status" value="1"/>
</dbReference>